<keyword evidence="2" id="KW-1185">Reference proteome</keyword>
<dbReference type="EMBL" id="JADBGQ010000008">
    <property type="protein sequence ID" value="KAG5384508.1"/>
    <property type="molecule type" value="Genomic_DNA"/>
</dbReference>
<dbReference type="Proteomes" id="UP000823674">
    <property type="component" value="Chromosome A09"/>
</dbReference>
<name>A0ABQ7LG83_BRACM</name>
<comment type="caution">
    <text evidence="1">The sequence shown here is derived from an EMBL/GenBank/DDBJ whole genome shotgun (WGS) entry which is preliminary data.</text>
</comment>
<organism evidence="1 2">
    <name type="scientific">Brassica rapa subsp. trilocularis</name>
    <dbReference type="NCBI Taxonomy" id="1813537"/>
    <lineage>
        <taxon>Eukaryota</taxon>
        <taxon>Viridiplantae</taxon>
        <taxon>Streptophyta</taxon>
        <taxon>Embryophyta</taxon>
        <taxon>Tracheophyta</taxon>
        <taxon>Spermatophyta</taxon>
        <taxon>Magnoliopsida</taxon>
        <taxon>eudicotyledons</taxon>
        <taxon>Gunneridae</taxon>
        <taxon>Pentapetalae</taxon>
        <taxon>rosids</taxon>
        <taxon>malvids</taxon>
        <taxon>Brassicales</taxon>
        <taxon>Brassicaceae</taxon>
        <taxon>Brassiceae</taxon>
        <taxon>Brassica</taxon>
    </lineage>
</organism>
<reference evidence="1 2" key="1">
    <citation type="submission" date="2021-03" db="EMBL/GenBank/DDBJ databases">
        <authorList>
            <person name="King G.J."/>
            <person name="Bancroft I."/>
            <person name="Baten A."/>
            <person name="Bloomfield J."/>
            <person name="Borpatragohain P."/>
            <person name="He Z."/>
            <person name="Irish N."/>
            <person name="Irwin J."/>
            <person name="Liu K."/>
            <person name="Mauleon R.P."/>
            <person name="Moore J."/>
            <person name="Morris R."/>
            <person name="Ostergaard L."/>
            <person name="Wang B."/>
            <person name="Wells R."/>
        </authorList>
    </citation>
    <scope>NUCLEOTIDE SEQUENCE [LARGE SCALE GENOMIC DNA]</scope>
    <source>
        <strain evidence="1">R-o-18</strain>
        <tissue evidence="1">Leaf</tissue>
    </source>
</reference>
<gene>
    <name evidence="1" type="primary">A09g509650.1_BraROA</name>
    <name evidence="1" type="ORF">IGI04_035978</name>
</gene>
<sequence>MILFWNHAFRNLRYTEASSDVRFLLRDRNQNWNLTESRFQNTSKILSLKTRWKLMILFWNHAFVL</sequence>
<protein>
    <submittedName>
        <fullName evidence="1">Uncharacterized protein</fullName>
    </submittedName>
</protein>
<accession>A0ABQ7LG83</accession>
<proteinExistence type="predicted"/>
<evidence type="ECO:0000313" key="1">
    <source>
        <dbReference type="EMBL" id="KAG5384508.1"/>
    </source>
</evidence>
<evidence type="ECO:0000313" key="2">
    <source>
        <dbReference type="Proteomes" id="UP000823674"/>
    </source>
</evidence>